<proteinExistence type="predicted"/>
<feature type="region of interest" description="Disordered" evidence="1">
    <location>
        <begin position="1"/>
        <end position="33"/>
    </location>
</feature>
<evidence type="ECO:0000313" key="2">
    <source>
        <dbReference type="EMBL" id="EPJ42469.1"/>
    </source>
</evidence>
<reference evidence="2 3" key="1">
    <citation type="submission" date="2013-02" db="EMBL/GenBank/DDBJ databases">
        <title>Draft Genome Sequence of Streptomyces afghaniensis, Which Produces Compounds of the Julimycin B-Complex.</title>
        <authorList>
            <person name="Gruening B.A."/>
            <person name="Praeg A."/>
            <person name="Erxleben A."/>
            <person name="Guenther S."/>
            <person name="Fiedler H.-P."/>
            <person name="Goodfellow M."/>
            <person name="Mueller M."/>
        </authorList>
    </citation>
    <scope>NUCLEOTIDE SEQUENCE [LARGE SCALE GENOMIC DNA]</scope>
    <source>
        <strain evidence="2 3">772</strain>
    </source>
</reference>
<keyword evidence="3" id="KW-1185">Reference proteome</keyword>
<accession>S4NVC3</accession>
<dbReference type="Proteomes" id="UP000015001">
    <property type="component" value="Unassembled WGS sequence"/>
</dbReference>
<gene>
    <name evidence="2" type="ORF">STAFG_0481</name>
</gene>
<sequence>MRAVLLRSPSATLQPPRKPPVRDGVPGPARDGRVMKPLLRTVVQILWTGGTSPVTLPRRFFRVRSRNGHRA</sequence>
<dbReference type="EMBL" id="AOPY01001255">
    <property type="protein sequence ID" value="EPJ42469.1"/>
    <property type="molecule type" value="Genomic_DNA"/>
</dbReference>
<evidence type="ECO:0000313" key="3">
    <source>
        <dbReference type="Proteomes" id="UP000015001"/>
    </source>
</evidence>
<evidence type="ECO:0000256" key="1">
    <source>
        <dbReference type="SAM" id="MobiDB-lite"/>
    </source>
</evidence>
<protein>
    <submittedName>
        <fullName evidence="2">Uncharacterized protein</fullName>
    </submittedName>
</protein>
<dbReference type="PATRIC" id="fig|1283301.3.peg.469"/>
<comment type="caution">
    <text evidence="2">The sequence shown here is derived from an EMBL/GenBank/DDBJ whole genome shotgun (WGS) entry which is preliminary data.</text>
</comment>
<dbReference type="HOGENOM" id="CLU_2738126_0_0_11"/>
<organism evidence="2 3">
    <name type="scientific">Streptomyces afghaniensis 772</name>
    <dbReference type="NCBI Taxonomy" id="1283301"/>
    <lineage>
        <taxon>Bacteria</taxon>
        <taxon>Bacillati</taxon>
        <taxon>Actinomycetota</taxon>
        <taxon>Actinomycetes</taxon>
        <taxon>Kitasatosporales</taxon>
        <taxon>Streptomycetaceae</taxon>
        <taxon>Streptomyces</taxon>
    </lineage>
</organism>
<dbReference type="AlphaFoldDB" id="S4NVC3"/>
<name>S4NVC3_9ACTN</name>